<name>A0A1D9LLQ1_9NEIS</name>
<keyword evidence="6 8" id="KW-1133">Transmembrane helix</keyword>
<feature type="transmembrane region" description="Helical" evidence="8">
    <location>
        <begin position="388"/>
        <end position="415"/>
    </location>
</feature>
<dbReference type="GeneID" id="68844314"/>
<evidence type="ECO:0000256" key="6">
    <source>
        <dbReference type="ARBA" id="ARBA00022989"/>
    </source>
</evidence>
<dbReference type="PANTHER" id="PTHR43357">
    <property type="entry name" value="INNER MEMBRANE ABC TRANSPORTER PERMEASE PROTEIN YDCV"/>
    <property type="match status" value="1"/>
</dbReference>
<feature type="transmembrane region" description="Helical" evidence="8">
    <location>
        <begin position="66"/>
        <end position="86"/>
    </location>
</feature>
<dbReference type="Proteomes" id="UP000178776">
    <property type="component" value="Chromosome"/>
</dbReference>
<comment type="similarity">
    <text evidence="8">Belongs to the binding-protein-dependent transport system permease family.</text>
</comment>
<dbReference type="AlphaFoldDB" id="A0A1D9LLQ1"/>
<evidence type="ECO:0000259" key="9">
    <source>
        <dbReference type="PROSITE" id="PS50928"/>
    </source>
</evidence>
<proteinExistence type="inferred from homology"/>
<accession>A0A1D9LLQ1</accession>
<evidence type="ECO:0000256" key="2">
    <source>
        <dbReference type="ARBA" id="ARBA00022448"/>
    </source>
</evidence>
<feature type="transmembrane region" description="Helical" evidence="8">
    <location>
        <begin position="183"/>
        <end position="205"/>
    </location>
</feature>
<dbReference type="Pfam" id="PF00528">
    <property type="entry name" value="BPD_transp_1"/>
    <property type="match status" value="2"/>
</dbReference>
<feature type="transmembrane region" description="Helical" evidence="8">
    <location>
        <begin position="487"/>
        <end position="512"/>
    </location>
</feature>
<keyword evidence="4" id="KW-0997">Cell inner membrane</keyword>
<feature type="transmembrane region" description="Helical" evidence="8">
    <location>
        <begin position="321"/>
        <end position="348"/>
    </location>
</feature>
<evidence type="ECO:0000313" key="11">
    <source>
        <dbReference type="Proteomes" id="UP000178776"/>
    </source>
</evidence>
<dbReference type="InterPro" id="IPR035906">
    <property type="entry name" value="MetI-like_sf"/>
</dbReference>
<keyword evidence="5 8" id="KW-0812">Transmembrane</keyword>
<feature type="transmembrane region" description="Helical" evidence="8">
    <location>
        <begin position="436"/>
        <end position="461"/>
    </location>
</feature>
<protein>
    <submittedName>
        <fullName evidence="10">Iron ABC transporter permease</fullName>
    </submittedName>
</protein>
<evidence type="ECO:0000256" key="4">
    <source>
        <dbReference type="ARBA" id="ARBA00022519"/>
    </source>
</evidence>
<sequence>MNAAVLRLAAGARRRPLGLTACAALAAALVLLPLGFTLWQAISYGGGAAAELLFRPIVARLAGNTVLIVLASTASCAAAGTASAWLVERTRLPGHKLWALLCVAPLAIPPFITSFAWVSISPELQGFWGAWLVLTTAYTPLVYLPVSAVLRNMDPALEETARALGLSPWACFLRVTLPQLKPALLGGMLLVALSTLSEFGAFMLLHFHTFTTEIYAEYRASFDSAGASLLASVLMAAGVLILLAELRVRGQGRYQRLDRGARRAAGRLELGWKRWPALAWLLLQASATLLAPIATILYWTLQPGADAVTPAEVSPQLLLSAAASSLGLGLSAAALTTLLALPLGYLLARHPGRLAHLLERVVYLAQGVPGIVIALALVNLAIQWLKPLYQTAAMLALAYAIMFLPLALVSVRSALLQAESRLEELARSLGLNWWQSLWRVVLPLAAPGLGAAASLVFISVITELTATLLLAPIGTETLATQVWADTAALAFAAAAPYAAILIALSLSATWLLMSCLGRGAVLGGQAQPWNQQEEPPCRN</sequence>
<reference evidence="10 11" key="1">
    <citation type="submission" date="2016-10" db="EMBL/GenBank/DDBJ databases">
        <title>Chromobacterium muskegensis sp. nov., an insecticidal bacterium isolated from Sphagnum bogs.</title>
        <authorList>
            <person name="Sparks M.E."/>
            <person name="Blackburn M.B."/>
            <person name="Gundersen-Rindal D.E."/>
            <person name="Mitchell A."/>
            <person name="Farrar R."/>
            <person name="Kuhar D."/>
        </authorList>
    </citation>
    <scope>NUCLEOTIDE SEQUENCE [LARGE SCALE GENOMIC DNA]</scope>
    <source>
        <strain evidence="10 11">21-1</strain>
    </source>
</reference>
<dbReference type="InterPro" id="IPR000515">
    <property type="entry name" value="MetI-like"/>
</dbReference>
<dbReference type="SUPFAM" id="SSF161098">
    <property type="entry name" value="MetI-like"/>
    <property type="match status" value="2"/>
</dbReference>
<evidence type="ECO:0000256" key="1">
    <source>
        <dbReference type="ARBA" id="ARBA00004429"/>
    </source>
</evidence>
<evidence type="ECO:0000256" key="5">
    <source>
        <dbReference type="ARBA" id="ARBA00022692"/>
    </source>
</evidence>
<keyword evidence="3" id="KW-1003">Cell membrane</keyword>
<dbReference type="CDD" id="cd06261">
    <property type="entry name" value="TM_PBP2"/>
    <property type="match status" value="2"/>
</dbReference>
<feature type="transmembrane region" description="Helical" evidence="8">
    <location>
        <begin position="126"/>
        <end position="146"/>
    </location>
</feature>
<dbReference type="GO" id="GO:0005886">
    <property type="term" value="C:plasma membrane"/>
    <property type="evidence" value="ECO:0007669"/>
    <property type="project" value="UniProtKB-SubCell"/>
</dbReference>
<feature type="domain" description="ABC transmembrane type-1" evidence="9">
    <location>
        <begin position="62"/>
        <end position="246"/>
    </location>
</feature>
<dbReference type="RefSeq" id="WP_046168555.1">
    <property type="nucleotide sequence ID" value="NZ_CP017707.1"/>
</dbReference>
<dbReference type="PANTHER" id="PTHR43357:SF3">
    <property type="entry name" value="FE(3+)-TRANSPORT SYSTEM PERMEASE PROTEIN FBPB 2"/>
    <property type="match status" value="1"/>
</dbReference>
<keyword evidence="2 8" id="KW-0813">Transport</keyword>
<feature type="transmembrane region" description="Helical" evidence="8">
    <location>
        <begin position="277"/>
        <end position="301"/>
    </location>
</feature>
<evidence type="ECO:0000256" key="3">
    <source>
        <dbReference type="ARBA" id="ARBA00022475"/>
    </source>
</evidence>
<organism evidence="10 11">
    <name type="scientific">Chromobacterium vaccinii</name>
    <dbReference type="NCBI Taxonomy" id="1108595"/>
    <lineage>
        <taxon>Bacteria</taxon>
        <taxon>Pseudomonadati</taxon>
        <taxon>Pseudomonadota</taxon>
        <taxon>Betaproteobacteria</taxon>
        <taxon>Neisseriales</taxon>
        <taxon>Chromobacteriaceae</taxon>
        <taxon>Chromobacterium</taxon>
    </lineage>
</organism>
<dbReference type="STRING" id="1108595.BKX93_20635"/>
<comment type="subcellular location">
    <subcellularLocation>
        <location evidence="1">Cell inner membrane</location>
        <topology evidence="1">Multi-pass membrane protein</topology>
    </subcellularLocation>
    <subcellularLocation>
        <location evidence="8">Cell membrane</location>
        <topology evidence="8">Multi-pass membrane protein</topology>
    </subcellularLocation>
</comment>
<dbReference type="PROSITE" id="PS50928">
    <property type="entry name" value="ABC_TM1"/>
    <property type="match status" value="2"/>
</dbReference>
<feature type="transmembrane region" description="Helical" evidence="8">
    <location>
        <begin position="98"/>
        <end position="120"/>
    </location>
</feature>
<dbReference type="GO" id="GO:0055085">
    <property type="term" value="P:transmembrane transport"/>
    <property type="evidence" value="ECO:0007669"/>
    <property type="project" value="InterPro"/>
</dbReference>
<feature type="domain" description="ABC transmembrane type-1" evidence="9">
    <location>
        <begin position="322"/>
        <end position="512"/>
    </location>
</feature>
<dbReference type="Gene3D" id="1.10.3720.10">
    <property type="entry name" value="MetI-like"/>
    <property type="match status" value="2"/>
</dbReference>
<keyword evidence="7 8" id="KW-0472">Membrane</keyword>
<evidence type="ECO:0000313" key="10">
    <source>
        <dbReference type="EMBL" id="AOZ52169.1"/>
    </source>
</evidence>
<evidence type="ECO:0000256" key="7">
    <source>
        <dbReference type="ARBA" id="ARBA00023136"/>
    </source>
</evidence>
<feature type="transmembrane region" description="Helical" evidence="8">
    <location>
        <begin position="360"/>
        <end position="382"/>
    </location>
</feature>
<feature type="transmembrane region" description="Helical" evidence="8">
    <location>
        <begin position="225"/>
        <end position="246"/>
    </location>
</feature>
<dbReference type="KEGG" id="cvc:BKX93_20635"/>
<gene>
    <name evidence="10" type="ORF">BKX93_20635</name>
</gene>
<evidence type="ECO:0000256" key="8">
    <source>
        <dbReference type="RuleBase" id="RU363032"/>
    </source>
</evidence>
<dbReference type="EMBL" id="CP017707">
    <property type="protein sequence ID" value="AOZ52169.1"/>
    <property type="molecule type" value="Genomic_DNA"/>
</dbReference>